<evidence type="ECO:0000256" key="2">
    <source>
        <dbReference type="ARBA" id="ARBA00022630"/>
    </source>
</evidence>
<dbReference type="Pfam" id="PF01565">
    <property type="entry name" value="FAD_binding_4"/>
    <property type="match status" value="1"/>
</dbReference>
<evidence type="ECO:0000259" key="6">
    <source>
        <dbReference type="Pfam" id="PF01565"/>
    </source>
</evidence>
<organism evidence="7 8">
    <name type="scientific">Tetrapyrgos nigripes</name>
    <dbReference type="NCBI Taxonomy" id="182062"/>
    <lineage>
        <taxon>Eukaryota</taxon>
        <taxon>Fungi</taxon>
        <taxon>Dikarya</taxon>
        <taxon>Basidiomycota</taxon>
        <taxon>Agaricomycotina</taxon>
        <taxon>Agaricomycetes</taxon>
        <taxon>Agaricomycetidae</taxon>
        <taxon>Agaricales</taxon>
        <taxon>Marasmiineae</taxon>
        <taxon>Marasmiaceae</taxon>
        <taxon>Tetrapyrgos</taxon>
    </lineage>
</organism>
<evidence type="ECO:0000256" key="4">
    <source>
        <dbReference type="ARBA" id="ARBA00023002"/>
    </source>
</evidence>
<evidence type="ECO:0000313" key="7">
    <source>
        <dbReference type="EMBL" id="KAF5340906.1"/>
    </source>
</evidence>
<accession>A0A8H5CGZ3</accession>
<dbReference type="InterPro" id="IPR016169">
    <property type="entry name" value="FAD-bd_PCMH_sub2"/>
</dbReference>
<evidence type="ECO:0000256" key="1">
    <source>
        <dbReference type="ARBA" id="ARBA00005466"/>
    </source>
</evidence>
<evidence type="ECO:0000313" key="8">
    <source>
        <dbReference type="Proteomes" id="UP000559256"/>
    </source>
</evidence>
<feature type="domain" description="FAD linked oxidase N-terminal" evidence="6">
    <location>
        <begin position="76"/>
        <end position="132"/>
    </location>
</feature>
<dbReference type="AlphaFoldDB" id="A0A8H5CGZ3"/>
<dbReference type="PANTHER" id="PTHR42973:SF13">
    <property type="entry name" value="FAD-BINDING PCMH-TYPE DOMAIN-CONTAINING PROTEIN"/>
    <property type="match status" value="1"/>
</dbReference>
<evidence type="ECO:0000256" key="3">
    <source>
        <dbReference type="ARBA" id="ARBA00022827"/>
    </source>
</evidence>
<protein>
    <recommendedName>
        <fullName evidence="6">FAD linked oxidase N-terminal domain-containing protein</fullName>
    </recommendedName>
</protein>
<keyword evidence="5" id="KW-0732">Signal</keyword>
<gene>
    <name evidence="7" type="ORF">D9758_012163</name>
</gene>
<proteinExistence type="inferred from homology"/>
<evidence type="ECO:0000256" key="5">
    <source>
        <dbReference type="SAM" id="SignalP"/>
    </source>
</evidence>
<dbReference type="Gene3D" id="3.30.465.10">
    <property type="match status" value="2"/>
</dbReference>
<name>A0A8H5CGZ3_9AGAR</name>
<dbReference type="InterPro" id="IPR036318">
    <property type="entry name" value="FAD-bd_PCMH-like_sf"/>
</dbReference>
<comment type="caution">
    <text evidence="7">The sequence shown here is derived from an EMBL/GenBank/DDBJ whole genome shotgun (WGS) entry which is preliminary data.</text>
</comment>
<keyword evidence="8" id="KW-1185">Reference proteome</keyword>
<dbReference type="EMBL" id="JAACJM010000170">
    <property type="protein sequence ID" value="KAF5340906.1"/>
    <property type="molecule type" value="Genomic_DNA"/>
</dbReference>
<comment type="similarity">
    <text evidence="1">Belongs to the oxygen-dependent FAD-linked oxidoreductase family.</text>
</comment>
<dbReference type="GO" id="GO:0050660">
    <property type="term" value="F:flavin adenine dinucleotide binding"/>
    <property type="evidence" value="ECO:0007669"/>
    <property type="project" value="InterPro"/>
</dbReference>
<dbReference type="InterPro" id="IPR050416">
    <property type="entry name" value="FAD-linked_Oxidoreductase"/>
</dbReference>
<keyword evidence="4" id="KW-0560">Oxidoreductase</keyword>
<dbReference type="OrthoDB" id="3006849at2759"/>
<feature type="chain" id="PRO_5034156340" description="FAD linked oxidase N-terminal domain-containing protein" evidence="5">
    <location>
        <begin position="17"/>
        <end position="474"/>
    </location>
</feature>
<dbReference type="SUPFAM" id="SSF56176">
    <property type="entry name" value="FAD-binding/transporter-associated domain-like"/>
    <property type="match status" value="1"/>
</dbReference>
<dbReference type="GO" id="GO:0016491">
    <property type="term" value="F:oxidoreductase activity"/>
    <property type="evidence" value="ECO:0007669"/>
    <property type="project" value="UniProtKB-KW"/>
</dbReference>
<dbReference type="Proteomes" id="UP000559256">
    <property type="component" value="Unassembled WGS sequence"/>
</dbReference>
<dbReference type="Gene3D" id="3.40.462.20">
    <property type="match status" value="1"/>
</dbReference>
<keyword evidence="3" id="KW-0274">FAD</keyword>
<sequence length="474" mass="53102">MHFLLFPVFTVALCRASQSQTPLGVVGDNTPGHLCCTVLSKSLPELALHLPGSLEYDRQQETYYLRQQTDLLPFCRVSPATPSEVALTIKTLTKHACHFSVRSGGHMGCVGSNTDGGVVLDLGRLDGIDVDKRGISLLSFQHGFGSDNVVNYQVVLADGSIVDANATFHPDLFWALKLGGTNFGIVTRFDVLTYPLKDVWSGIRTYPITAHETPQLLDNWISFTQDSASVKEELQAICLGRHNTHERAIVWHASLDTSPSAPLTLAASIIDTTKTTTLLDAIHDLQFNFADHKRVRWFTFTTRLDASFLWDVFSRAKEIYDELEHVSGIHWDVLIQPITRGFSAASSETGENPFRNVLMESGDDLALVLLSAYWDHRADDEAMYDGMRKLGSWSEDTARQRGILNDFIYLNYANEEQPVYARSVNRDDLARMRKVKQTYDSEDVLGRLWKGGFKLPHDSSDEHWGFESAARTEL</sequence>
<reference evidence="7 8" key="1">
    <citation type="journal article" date="2020" name="ISME J.">
        <title>Uncovering the hidden diversity of litter-decomposition mechanisms in mushroom-forming fungi.</title>
        <authorList>
            <person name="Floudas D."/>
            <person name="Bentzer J."/>
            <person name="Ahren D."/>
            <person name="Johansson T."/>
            <person name="Persson P."/>
            <person name="Tunlid A."/>
        </authorList>
    </citation>
    <scope>NUCLEOTIDE SEQUENCE [LARGE SCALE GENOMIC DNA]</scope>
    <source>
        <strain evidence="7 8">CBS 291.85</strain>
    </source>
</reference>
<dbReference type="PANTHER" id="PTHR42973">
    <property type="entry name" value="BINDING OXIDOREDUCTASE, PUTATIVE (AFU_ORTHOLOGUE AFUA_1G17690)-RELATED"/>
    <property type="match status" value="1"/>
</dbReference>
<keyword evidence="2" id="KW-0285">Flavoprotein</keyword>
<dbReference type="InterPro" id="IPR006094">
    <property type="entry name" value="Oxid_FAD_bind_N"/>
</dbReference>
<feature type="signal peptide" evidence="5">
    <location>
        <begin position="1"/>
        <end position="16"/>
    </location>
</feature>